<accession>A0ABQ5HZ12</accession>
<comment type="caution">
    <text evidence="2">The sequence shown here is derived from an EMBL/GenBank/DDBJ whole genome shotgun (WGS) entry which is preliminary data.</text>
</comment>
<evidence type="ECO:0000256" key="1">
    <source>
        <dbReference type="SAM" id="MobiDB-lite"/>
    </source>
</evidence>
<organism evidence="2 3">
    <name type="scientific">Tanacetum coccineum</name>
    <dbReference type="NCBI Taxonomy" id="301880"/>
    <lineage>
        <taxon>Eukaryota</taxon>
        <taxon>Viridiplantae</taxon>
        <taxon>Streptophyta</taxon>
        <taxon>Embryophyta</taxon>
        <taxon>Tracheophyta</taxon>
        <taxon>Spermatophyta</taxon>
        <taxon>Magnoliopsida</taxon>
        <taxon>eudicotyledons</taxon>
        <taxon>Gunneridae</taxon>
        <taxon>Pentapetalae</taxon>
        <taxon>asterids</taxon>
        <taxon>campanulids</taxon>
        <taxon>Asterales</taxon>
        <taxon>Asteraceae</taxon>
        <taxon>Asteroideae</taxon>
        <taxon>Anthemideae</taxon>
        <taxon>Anthemidinae</taxon>
        <taxon>Tanacetum</taxon>
    </lineage>
</organism>
<protein>
    <submittedName>
        <fullName evidence="2">Uncharacterized protein</fullName>
    </submittedName>
</protein>
<sequence length="254" mass="28789">MITNVIKPKRWTSKGYRISPNKSSDVHEKPNTPRSCLRWKPTSRIFNIAGLRWIPTGKMFTDSTTKVDSEPPNGSNDDITNPYECDQTHHVIAGTLNSSAGSESDTQVITVKMEILLEPTSIKLMVERFDTSAGNPIKEILLKLNLPDHRILKDGGEVKEFQERCLIHAFKTKKQQQYEHVGLKVTSSQDGKVYKMAKTDYAWLMISRCSRSHSYIKVKGTSSSLKSMITTPYSQDKEKKKKSASTRMKTFIVC</sequence>
<dbReference type="Proteomes" id="UP001151760">
    <property type="component" value="Unassembled WGS sequence"/>
</dbReference>
<feature type="compositionally biased region" description="Polar residues" evidence="1">
    <location>
        <begin position="62"/>
        <end position="79"/>
    </location>
</feature>
<reference evidence="2" key="2">
    <citation type="submission" date="2022-01" db="EMBL/GenBank/DDBJ databases">
        <authorList>
            <person name="Yamashiro T."/>
            <person name="Shiraishi A."/>
            <person name="Satake H."/>
            <person name="Nakayama K."/>
        </authorList>
    </citation>
    <scope>NUCLEOTIDE SEQUENCE</scope>
</reference>
<evidence type="ECO:0000313" key="2">
    <source>
        <dbReference type="EMBL" id="GJT93077.1"/>
    </source>
</evidence>
<reference evidence="2" key="1">
    <citation type="journal article" date="2022" name="Int. J. Mol. Sci.">
        <title>Draft Genome of Tanacetum Coccineum: Genomic Comparison of Closely Related Tanacetum-Family Plants.</title>
        <authorList>
            <person name="Yamashiro T."/>
            <person name="Shiraishi A."/>
            <person name="Nakayama K."/>
            <person name="Satake H."/>
        </authorList>
    </citation>
    <scope>NUCLEOTIDE SEQUENCE</scope>
</reference>
<dbReference type="EMBL" id="BQNB010020170">
    <property type="protein sequence ID" value="GJT93077.1"/>
    <property type="molecule type" value="Genomic_DNA"/>
</dbReference>
<feature type="region of interest" description="Disordered" evidence="1">
    <location>
        <begin position="62"/>
        <end position="81"/>
    </location>
</feature>
<name>A0ABQ5HZ12_9ASTR</name>
<keyword evidence="3" id="KW-1185">Reference proteome</keyword>
<evidence type="ECO:0000313" key="3">
    <source>
        <dbReference type="Proteomes" id="UP001151760"/>
    </source>
</evidence>
<gene>
    <name evidence="2" type="ORF">Tco_1081922</name>
</gene>
<feature type="region of interest" description="Disordered" evidence="1">
    <location>
        <begin position="14"/>
        <end position="34"/>
    </location>
</feature>
<proteinExistence type="predicted"/>